<comment type="caution">
    <text evidence="2">The sequence shown here is derived from an EMBL/GenBank/DDBJ whole genome shotgun (WGS) entry which is preliminary data.</text>
</comment>
<organism evidence="2 3">
    <name type="scientific">Favolaschia claudopus</name>
    <dbReference type="NCBI Taxonomy" id="2862362"/>
    <lineage>
        <taxon>Eukaryota</taxon>
        <taxon>Fungi</taxon>
        <taxon>Dikarya</taxon>
        <taxon>Basidiomycota</taxon>
        <taxon>Agaricomycotina</taxon>
        <taxon>Agaricomycetes</taxon>
        <taxon>Agaricomycetidae</taxon>
        <taxon>Agaricales</taxon>
        <taxon>Marasmiineae</taxon>
        <taxon>Mycenaceae</taxon>
        <taxon>Favolaschia</taxon>
    </lineage>
</organism>
<keyword evidence="3" id="KW-1185">Reference proteome</keyword>
<protein>
    <submittedName>
        <fullName evidence="2">Uncharacterized protein</fullName>
    </submittedName>
</protein>
<feature type="region of interest" description="Disordered" evidence="1">
    <location>
        <begin position="212"/>
        <end position="234"/>
    </location>
</feature>
<name>A0AAW0ANW7_9AGAR</name>
<dbReference type="Proteomes" id="UP001362999">
    <property type="component" value="Unassembled WGS sequence"/>
</dbReference>
<evidence type="ECO:0000313" key="3">
    <source>
        <dbReference type="Proteomes" id="UP001362999"/>
    </source>
</evidence>
<evidence type="ECO:0000313" key="2">
    <source>
        <dbReference type="EMBL" id="KAK7014249.1"/>
    </source>
</evidence>
<dbReference type="EMBL" id="JAWWNJ010000057">
    <property type="protein sequence ID" value="KAK7014249.1"/>
    <property type="molecule type" value="Genomic_DNA"/>
</dbReference>
<reference evidence="2 3" key="1">
    <citation type="journal article" date="2024" name="J Genomics">
        <title>Draft genome sequencing and assembly of Favolaschia claudopus CIRM-BRFM 2984 isolated from oak limbs.</title>
        <authorList>
            <person name="Navarro D."/>
            <person name="Drula E."/>
            <person name="Chaduli D."/>
            <person name="Cazenave R."/>
            <person name="Ahrendt S."/>
            <person name="Wang J."/>
            <person name="Lipzen A."/>
            <person name="Daum C."/>
            <person name="Barry K."/>
            <person name="Grigoriev I.V."/>
            <person name="Favel A."/>
            <person name="Rosso M.N."/>
            <person name="Martin F."/>
        </authorList>
    </citation>
    <scope>NUCLEOTIDE SEQUENCE [LARGE SCALE GENOMIC DNA]</scope>
    <source>
        <strain evidence="2 3">CIRM-BRFM 2984</strain>
    </source>
</reference>
<sequence>MDVMLVLALASAWTYVAYSIYTLSPQEGAFRGYTIFQIWLYPVILHRACRSSYETCTDFSLHPLYHTLRLSTFDSGSVVSEIAATHDDFPFPPLLGGGGPRRCGKFDSNEITPYLVDRIKLSTYEGGTFSFEVQVPVAKTEEVLGKHPKFVAATLPFSKVSSKLTRQEGLGVAKLHNIPVRQSSSAAALRLALEQHNCECVDVMTILRFHEKTSSSQGEPKKLAPANPKSKIATNAPPMELWSKALRSRVSEDNRKIANRFRFQRKAATNTLKRCT</sequence>
<accession>A0AAW0ANW7</accession>
<evidence type="ECO:0000256" key="1">
    <source>
        <dbReference type="SAM" id="MobiDB-lite"/>
    </source>
</evidence>
<proteinExistence type="predicted"/>
<gene>
    <name evidence="2" type="ORF">R3P38DRAFT_3205974</name>
</gene>
<dbReference type="AlphaFoldDB" id="A0AAW0ANW7"/>